<accession>A0A212R8T9</accession>
<dbReference type="SMART" id="SM00855">
    <property type="entry name" value="PGAM"/>
    <property type="match status" value="1"/>
</dbReference>
<dbReference type="OrthoDB" id="9810154at2"/>
<dbReference type="RefSeq" id="WP_088520216.1">
    <property type="nucleotide sequence ID" value="NZ_FYDG01000003.1"/>
</dbReference>
<proteinExistence type="predicted"/>
<dbReference type="AlphaFoldDB" id="A0A212R8T9"/>
<dbReference type="EMBL" id="FYDG01000003">
    <property type="protein sequence ID" value="SNB68610.1"/>
    <property type="molecule type" value="Genomic_DNA"/>
</dbReference>
<reference evidence="2" key="1">
    <citation type="submission" date="2017-06" db="EMBL/GenBank/DDBJ databases">
        <authorList>
            <person name="Varghese N."/>
            <person name="Submissions S."/>
        </authorList>
    </citation>
    <scope>NUCLEOTIDE SEQUENCE [LARGE SCALE GENOMIC DNA]</scope>
    <source>
        <strain evidence="2">DSM 137</strain>
    </source>
</reference>
<name>A0A212R8T9_RHOAC</name>
<dbReference type="CDD" id="cd07067">
    <property type="entry name" value="HP_PGM_like"/>
    <property type="match status" value="1"/>
</dbReference>
<dbReference type="Proteomes" id="UP000198418">
    <property type="component" value="Unassembled WGS sequence"/>
</dbReference>
<dbReference type="PANTHER" id="PTHR47623:SF1">
    <property type="entry name" value="OS09G0287300 PROTEIN"/>
    <property type="match status" value="1"/>
</dbReference>
<dbReference type="PANTHER" id="PTHR47623">
    <property type="entry name" value="OS09G0287300 PROTEIN"/>
    <property type="match status" value="1"/>
</dbReference>
<sequence>MKKQLCLLRHAKSSWDDPDLADADRPLAKRGRKACALLRDWFRKEAVRPDLVLVSSAVRARETLHGLEPWPAPPQVEILLALYHAAPAKILDIVRAAPETAGAILVIGHNPGLQDFVLRLSSLRDDPCVRSMAASFPTGALAQFAWDGPWAELEFGRAAPIRFITPRELKPREHAR</sequence>
<dbReference type="Pfam" id="PF00300">
    <property type="entry name" value="His_Phos_1"/>
    <property type="match status" value="1"/>
</dbReference>
<keyword evidence="2" id="KW-1185">Reference proteome</keyword>
<dbReference type="InterPro" id="IPR013078">
    <property type="entry name" value="His_Pase_superF_clade-1"/>
</dbReference>
<organism evidence="1 2">
    <name type="scientific">Rhodoblastus acidophilus</name>
    <name type="common">Rhodopseudomonas acidophila</name>
    <dbReference type="NCBI Taxonomy" id="1074"/>
    <lineage>
        <taxon>Bacteria</taxon>
        <taxon>Pseudomonadati</taxon>
        <taxon>Pseudomonadota</taxon>
        <taxon>Alphaproteobacteria</taxon>
        <taxon>Hyphomicrobiales</taxon>
        <taxon>Rhodoblastaceae</taxon>
        <taxon>Rhodoblastus</taxon>
    </lineage>
</organism>
<evidence type="ECO:0000313" key="1">
    <source>
        <dbReference type="EMBL" id="SNB68610.1"/>
    </source>
</evidence>
<dbReference type="SUPFAM" id="SSF53254">
    <property type="entry name" value="Phosphoglycerate mutase-like"/>
    <property type="match status" value="1"/>
</dbReference>
<dbReference type="InterPro" id="IPR029033">
    <property type="entry name" value="His_PPase_superfam"/>
</dbReference>
<evidence type="ECO:0000313" key="2">
    <source>
        <dbReference type="Proteomes" id="UP000198418"/>
    </source>
</evidence>
<gene>
    <name evidence="1" type="ORF">SAMN06265338_10388</name>
</gene>
<dbReference type="Gene3D" id="3.40.50.1240">
    <property type="entry name" value="Phosphoglycerate mutase-like"/>
    <property type="match status" value="1"/>
</dbReference>
<protein>
    <submittedName>
        <fullName evidence="1">Phosphohistidine phosphatase</fullName>
    </submittedName>
</protein>